<proteinExistence type="predicted"/>
<evidence type="ECO:0000313" key="4">
    <source>
        <dbReference type="EMBL" id="KAG7404434.1"/>
    </source>
</evidence>
<evidence type="ECO:0000259" key="2">
    <source>
        <dbReference type="Pfam" id="PF05699"/>
    </source>
</evidence>
<dbReference type="Proteomes" id="UP000694050">
    <property type="component" value="Unassembled WGS sequence"/>
</dbReference>
<evidence type="ECO:0000256" key="1">
    <source>
        <dbReference type="SAM" id="MobiDB-lite"/>
    </source>
</evidence>
<feature type="domain" description="HAT C-terminal dimerisation" evidence="2">
    <location>
        <begin position="546"/>
        <end position="616"/>
    </location>
</feature>
<dbReference type="Pfam" id="PF05699">
    <property type="entry name" value="Dimer_Tnp_hAT"/>
    <property type="match status" value="1"/>
</dbReference>
<feature type="compositionally biased region" description="Polar residues" evidence="1">
    <location>
        <begin position="522"/>
        <end position="536"/>
    </location>
</feature>
<comment type="caution">
    <text evidence="4">The sequence shown here is derived from an EMBL/GenBank/DDBJ whole genome shotgun (WGS) entry which is preliminary data.</text>
</comment>
<gene>
    <name evidence="4" type="ORF">Forpe1208_v015944</name>
</gene>
<dbReference type="PANTHER" id="PTHR24148:SF64">
    <property type="entry name" value="HETEROKARYON INCOMPATIBILITY DOMAIN-CONTAINING PROTEIN"/>
    <property type="match status" value="1"/>
</dbReference>
<dbReference type="InterPro" id="IPR008906">
    <property type="entry name" value="HATC_C_dom"/>
</dbReference>
<dbReference type="PANTHER" id="PTHR24148">
    <property type="entry name" value="ANKYRIN REPEAT DOMAIN-CONTAINING PROTEIN 39 HOMOLOG-RELATED"/>
    <property type="match status" value="1"/>
</dbReference>
<sequence>MATLHPTKSTTPVPERTEEDNQRLFQLYKGWTLTERDGQVRQWVYQFGYDIQHAQKGERRWVCCLCIKQKRPRPKSYAIKGLQNAEGHLYTDHNGIMDPTGKRQKPAKASEKAHQSIATILQLNPKEPKEQDLINTLIKRFDKTVFQQKLVNWIVNSNQSFSIVNDQGLRDIFNYLNPSVEITKANITDVTMLYGKNPDAFEKEVFEGLHTAAKEHEVWRRRGSVGKWHNFAVEVSRSDTWTDMLKKVQAVESQLSDDAQLKKHRPVGVVVDNATRWLSQFSMIERALVLRPFYNSFVQRASNEWEKVNLTRAGHIKKGSKLPFFLEEENRMTADDWHVLGTLYDILLDFQLVVRGLEGDGQGKHRRKIEENEIDPPLSGTSWDLIHAYEFLLETLESAKRTVANFPDGHHLAVNINLGWLKLNEYYEHLNDSPLIYGAAVLHPAYRWALFDDLWGDDDERQLWITKAKEMVQDLWEREYRDLEVDDPEIELPANKRLKTSRNKFTAWRTKKRGLTAGGISATESPIQSPAQSPRSSVGGLDLDEYEQWQRDIEDADASVTDPYEYWHIRRLKYPRLSRMALDLLTVPPMSAECERLFSTTGRMVTKSRNRLDASTIGLFSIHIHDIFTNVSWSVVDLNPGCVTLSEDELALAESKWLLEGENSASEVDDSSQQQQIEELVSTSETYDAISYVWGNAAERRSIQCQGHQVDITTNLFEALRQIRHPREPRRIWADALCINQSDLVEKSFHVNMMGDIYAHAQQVVVCLGDDGQNGEVASVAFSVIQDYNRIVAKYLSEEVLNSRKWWKPDDGYGPVTATRLQNVLPVFKHPWFERVWVLQEVGLAKNVVLAYGSSMIDFAEVMDFVQAWAQTGNSFPGVYFRSGHISNLFTYIWSSYVKDVEDAWFRSSRILKVLFQQSLKGPKLEFLDVLFRARHIQKATDHRDFVYAFLGHPRARSDDGELLVKADYSRNLSHLRLQLFSGLSPHSLRFLGLVFHCLPEELASGPSWCPQLDVSRAWVINGRYEACPGEVPTSEGWISPRVDGSSLEVCLYLIETIDFCGEVAARERSNSNQATTTTEEPGHRIAESMLVQRPSLAETYWSVLEESEKCHGLTYQDKVLAFAILHNSVKITVRPYIPISIITTGWSDGAREKRRSIIYRSDSERQTVYKGRDSSPQPKAIVGWDRPWYNPAI</sequence>
<dbReference type="EMBL" id="JAELUQ010000013">
    <property type="protein sequence ID" value="KAG7404434.1"/>
    <property type="molecule type" value="Genomic_DNA"/>
</dbReference>
<evidence type="ECO:0000313" key="5">
    <source>
        <dbReference type="Proteomes" id="UP000694050"/>
    </source>
</evidence>
<dbReference type="InterPro" id="IPR010730">
    <property type="entry name" value="HET"/>
</dbReference>
<organism evidence="4 5">
    <name type="scientific">Fusarium oxysporum f. sp. rapae</name>
    <dbReference type="NCBI Taxonomy" id="485398"/>
    <lineage>
        <taxon>Eukaryota</taxon>
        <taxon>Fungi</taxon>
        <taxon>Dikarya</taxon>
        <taxon>Ascomycota</taxon>
        <taxon>Pezizomycotina</taxon>
        <taxon>Sordariomycetes</taxon>
        <taxon>Hypocreomycetidae</taxon>
        <taxon>Hypocreales</taxon>
        <taxon>Nectriaceae</taxon>
        <taxon>Fusarium</taxon>
        <taxon>Fusarium oxysporum species complex</taxon>
    </lineage>
</organism>
<reference evidence="4" key="1">
    <citation type="submission" date="2021-04" db="EMBL/GenBank/DDBJ databases">
        <title>First draft genome resource for Brassicaceae pathogens Fusarium oxysporum f. sp. raphani and Fusarium oxysporum f. sp. rapae.</title>
        <authorList>
            <person name="Asai S."/>
        </authorList>
    </citation>
    <scope>NUCLEOTIDE SEQUENCE</scope>
    <source>
        <strain evidence="4">Tf1208</strain>
    </source>
</reference>
<accession>A0A8J5TPR5</accession>
<protein>
    <submittedName>
        <fullName evidence="4">Heterokaryon incompatibility protein 6, OR allele</fullName>
    </submittedName>
</protein>
<feature type="region of interest" description="Disordered" evidence="1">
    <location>
        <begin position="519"/>
        <end position="539"/>
    </location>
</feature>
<dbReference type="GO" id="GO:0046983">
    <property type="term" value="F:protein dimerization activity"/>
    <property type="evidence" value="ECO:0007669"/>
    <property type="project" value="InterPro"/>
</dbReference>
<dbReference type="Pfam" id="PF06985">
    <property type="entry name" value="HET"/>
    <property type="match status" value="1"/>
</dbReference>
<evidence type="ECO:0000259" key="3">
    <source>
        <dbReference type="Pfam" id="PF06985"/>
    </source>
</evidence>
<dbReference type="AlphaFoldDB" id="A0A8J5TPR5"/>
<name>A0A8J5TPR5_FUSOX</name>
<dbReference type="InterPro" id="IPR052895">
    <property type="entry name" value="HetReg/Transcr_Mod"/>
</dbReference>
<feature type="domain" description="Heterokaryon incompatibility" evidence="3">
    <location>
        <begin position="687"/>
        <end position="841"/>
    </location>
</feature>